<comment type="subcellular location">
    <subcellularLocation>
        <location evidence="1">Secreted</location>
    </subcellularLocation>
</comment>
<evidence type="ECO:0000256" key="3">
    <source>
        <dbReference type="ARBA" id="ARBA00022525"/>
    </source>
</evidence>
<dbReference type="GO" id="GO:0005576">
    <property type="term" value="C:extracellular region"/>
    <property type="evidence" value="ECO:0007669"/>
    <property type="project" value="UniProtKB-SubCell"/>
</dbReference>
<evidence type="ECO:0000259" key="6">
    <source>
        <dbReference type="SMART" id="SM00092"/>
    </source>
</evidence>
<name>A0A1A7X9A3_9TELE</name>
<dbReference type="AlphaFoldDB" id="A0A1A7X9A3"/>
<dbReference type="SUPFAM" id="SSF54076">
    <property type="entry name" value="RNase A-like"/>
    <property type="match status" value="1"/>
</dbReference>
<feature type="signal peptide" evidence="5">
    <location>
        <begin position="1"/>
        <end position="16"/>
    </location>
</feature>
<accession>A0A1A7X9A3</accession>
<dbReference type="InterPro" id="IPR023412">
    <property type="entry name" value="RNaseA_domain"/>
</dbReference>
<evidence type="ECO:0000256" key="1">
    <source>
        <dbReference type="ARBA" id="ARBA00004613"/>
    </source>
</evidence>
<dbReference type="GO" id="GO:0050829">
    <property type="term" value="P:defense response to Gram-negative bacterium"/>
    <property type="evidence" value="ECO:0007669"/>
    <property type="project" value="TreeGrafter"/>
</dbReference>
<dbReference type="GO" id="GO:0050830">
    <property type="term" value="P:defense response to Gram-positive bacterium"/>
    <property type="evidence" value="ECO:0007669"/>
    <property type="project" value="TreeGrafter"/>
</dbReference>
<reference evidence="7" key="1">
    <citation type="submission" date="2016-05" db="EMBL/GenBank/DDBJ databases">
        <authorList>
            <person name="Lavstsen T."/>
            <person name="Jespersen J.S."/>
        </authorList>
    </citation>
    <scope>NUCLEOTIDE SEQUENCE</scope>
    <source>
        <tissue evidence="7">Brain</tissue>
    </source>
</reference>
<evidence type="ECO:0000256" key="2">
    <source>
        <dbReference type="ARBA" id="ARBA00005600"/>
    </source>
</evidence>
<keyword evidence="4" id="KW-1015">Disulfide bond</keyword>
<dbReference type="InterPro" id="IPR036816">
    <property type="entry name" value="RNaseA-like_dom_sf"/>
</dbReference>
<feature type="domain" description="Ribonuclease A-domain" evidence="6">
    <location>
        <begin position="34"/>
        <end position="151"/>
    </location>
</feature>
<dbReference type="GO" id="GO:0003676">
    <property type="term" value="F:nucleic acid binding"/>
    <property type="evidence" value="ECO:0007669"/>
    <property type="project" value="InterPro"/>
</dbReference>
<dbReference type="PANTHER" id="PTHR11437">
    <property type="entry name" value="RIBONUCLEASE"/>
    <property type="match status" value="1"/>
</dbReference>
<protein>
    <recommendedName>
        <fullName evidence="6">Ribonuclease A-domain domain-containing protein</fullName>
    </recommendedName>
</protein>
<evidence type="ECO:0000256" key="4">
    <source>
        <dbReference type="ARBA" id="ARBA00023157"/>
    </source>
</evidence>
<dbReference type="Gene3D" id="3.10.130.10">
    <property type="entry name" value="Ribonuclease A-like domain"/>
    <property type="match status" value="1"/>
</dbReference>
<feature type="chain" id="PRO_5008362954" description="Ribonuclease A-domain domain-containing protein" evidence="5">
    <location>
        <begin position="17"/>
        <end position="154"/>
    </location>
</feature>
<evidence type="ECO:0000313" key="7">
    <source>
        <dbReference type="EMBL" id="SBP14465.1"/>
    </source>
</evidence>
<sequence>MMRILLISLLLLEVFALESWEETSSSDPGEMPPVETSYENFRMQHINTHMTARDCDSVIKQRKIYNNGGCKKTNSFILADANKVKSICKGEGNYDRTSTLTSSKARFHIVVCKLKNGGRKPNCHYRGWLLTHRVVVVKCVGNLPVHYDHDFYNF</sequence>
<reference evidence="7" key="2">
    <citation type="submission" date="2016-06" db="EMBL/GenBank/DDBJ databases">
        <title>The genome of a short-lived fish provides insights into sex chromosome evolution and the genetic control of aging.</title>
        <authorList>
            <person name="Reichwald K."/>
            <person name="Felder M."/>
            <person name="Petzold A."/>
            <person name="Koch P."/>
            <person name="Groth M."/>
            <person name="Platzer M."/>
        </authorList>
    </citation>
    <scope>NUCLEOTIDE SEQUENCE</scope>
    <source>
        <tissue evidence="7">Brain</tissue>
    </source>
</reference>
<dbReference type="Pfam" id="PF00074">
    <property type="entry name" value="RnaseA"/>
    <property type="match status" value="1"/>
</dbReference>
<dbReference type="GO" id="GO:0004540">
    <property type="term" value="F:RNA nuclease activity"/>
    <property type="evidence" value="ECO:0007669"/>
    <property type="project" value="TreeGrafter"/>
</dbReference>
<keyword evidence="5" id="KW-0732">Signal</keyword>
<organism evidence="7">
    <name type="scientific">Iconisemion striatum</name>
    <dbReference type="NCBI Taxonomy" id="60296"/>
    <lineage>
        <taxon>Eukaryota</taxon>
        <taxon>Metazoa</taxon>
        <taxon>Chordata</taxon>
        <taxon>Craniata</taxon>
        <taxon>Vertebrata</taxon>
        <taxon>Euteleostomi</taxon>
        <taxon>Actinopterygii</taxon>
        <taxon>Neopterygii</taxon>
        <taxon>Teleostei</taxon>
        <taxon>Neoteleostei</taxon>
        <taxon>Acanthomorphata</taxon>
        <taxon>Ovalentaria</taxon>
        <taxon>Atherinomorphae</taxon>
        <taxon>Cyprinodontiformes</taxon>
        <taxon>Nothobranchiidae</taxon>
        <taxon>Iconisemion</taxon>
    </lineage>
</organism>
<dbReference type="SMART" id="SM00092">
    <property type="entry name" value="RNAse_Pc"/>
    <property type="match status" value="1"/>
</dbReference>
<dbReference type="EMBL" id="HADW01013065">
    <property type="protein sequence ID" value="SBP14465.1"/>
    <property type="molecule type" value="Transcribed_RNA"/>
</dbReference>
<gene>
    <name evidence="7" type="primary">Nfu_g_1_008643</name>
</gene>
<proteinExistence type="inferred from homology"/>
<dbReference type="PANTHER" id="PTHR11437:SF10">
    <property type="entry name" value="ANGIOGENIN-RELATED"/>
    <property type="match status" value="1"/>
</dbReference>
<dbReference type="InterPro" id="IPR001427">
    <property type="entry name" value="RNaseA"/>
</dbReference>
<keyword evidence="3" id="KW-0964">Secreted</keyword>
<evidence type="ECO:0000256" key="5">
    <source>
        <dbReference type="SAM" id="SignalP"/>
    </source>
</evidence>
<comment type="similarity">
    <text evidence="2">Belongs to the pancreatic ribonuclease family.</text>
</comment>
<dbReference type="GO" id="GO:0001525">
    <property type="term" value="P:angiogenesis"/>
    <property type="evidence" value="ECO:0007669"/>
    <property type="project" value="TreeGrafter"/>
</dbReference>